<feature type="transmembrane region" description="Helical" evidence="12">
    <location>
        <begin position="26"/>
        <end position="43"/>
    </location>
</feature>
<comment type="subcellular location">
    <subcellularLocation>
        <location evidence="1">Mitochondrion inner membrane</location>
        <topology evidence="1">Multi-pass membrane protein</topology>
        <orientation evidence="1">Matrix side</orientation>
    </subcellularLocation>
</comment>
<evidence type="ECO:0000256" key="2">
    <source>
        <dbReference type="ARBA" id="ARBA00008699"/>
    </source>
</evidence>
<dbReference type="GO" id="GO:0006120">
    <property type="term" value="P:mitochondrial electron transport, NADH to ubiquinone"/>
    <property type="evidence" value="ECO:0007669"/>
    <property type="project" value="InterPro"/>
</dbReference>
<keyword evidence="4 12" id="KW-0812">Transmembrane</keyword>
<evidence type="ECO:0000256" key="7">
    <source>
        <dbReference type="ARBA" id="ARBA00023128"/>
    </source>
</evidence>
<feature type="transmembrane region" description="Helical" evidence="12">
    <location>
        <begin position="55"/>
        <end position="79"/>
    </location>
</feature>
<dbReference type="STRING" id="7167.A0A182FEI5"/>
<dbReference type="PANTHER" id="PTHR21382">
    <property type="entry name" value="NADH-UBIQUINONE OXIDOREDUCTASE SUBUNIT"/>
    <property type="match status" value="1"/>
</dbReference>
<accession>A0A182FEI5</accession>
<evidence type="ECO:0000313" key="13">
    <source>
        <dbReference type="EnsemblMetazoa" id="AALB004926-PA"/>
    </source>
</evidence>
<reference evidence="13 14" key="1">
    <citation type="journal article" date="2017" name="G3 (Bethesda)">
        <title>The Physical Genome Mapping of Anopheles albimanus Corrected Scaffold Misassemblies and Identified Interarm Rearrangements in Genus Anopheles.</title>
        <authorList>
            <person name="Artemov G.N."/>
            <person name="Peery A.N."/>
            <person name="Jiang X."/>
            <person name="Tu Z."/>
            <person name="Stegniy V.N."/>
            <person name="Sharakhova M.V."/>
            <person name="Sharakhov I.V."/>
        </authorList>
    </citation>
    <scope>NUCLEOTIDE SEQUENCE [LARGE SCALE GENOMIC DNA]</scope>
    <source>
        <strain evidence="13 14">ALBI9_A</strain>
    </source>
</reference>
<evidence type="ECO:0000313" key="14">
    <source>
        <dbReference type="Proteomes" id="UP000069272"/>
    </source>
</evidence>
<dbReference type="VEuPathDB" id="VectorBase:AALB20_032282"/>
<feature type="compositionally biased region" description="Basic and acidic residues" evidence="11">
    <location>
        <begin position="255"/>
        <end position="268"/>
    </location>
</feature>
<evidence type="ECO:0000256" key="4">
    <source>
        <dbReference type="ARBA" id="ARBA00022692"/>
    </source>
</evidence>
<dbReference type="EnsemblMetazoa" id="AALB004926-RA">
    <property type="protein sequence ID" value="AALB004926-PA"/>
    <property type="gene ID" value="AALB004926"/>
</dbReference>
<sequence>MSLKANYYDKPEGEDLFGKMIATNKYALAGGLGWSTVEVMMVSKPKGYVPTIARYVYFTGPFVGIASAFTVGTYAAIKLRGRDDGWNYVVGAFAAGGIYGAWKRSAVSGLVAGLIFSVAGALKKQSIDEGWEFFPEVKNHAVSSVNPNRYDFTLTKERERGWTTGNKREQHCPPTMLATYDSFRVKILGTSGCHQPPANPFRSTHCCCRRWYQQHKTRRAARASADGGDGGGGGGNGMKTIRLKSANDQSPVDWTEGKKEEKNHDVPPRRTTATSTRV</sequence>
<reference evidence="13" key="2">
    <citation type="submission" date="2022-08" db="UniProtKB">
        <authorList>
            <consortium name="EnsemblMetazoa"/>
        </authorList>
    </citation>
    <scope>IDENTIFICATION</scope>
    <source>
        <strain evidence="13">STECLA/ALBI9_A</strain>
    </source>
</reference>
<feature type="compositionally biased region" description="Gly residues" evidence="11">
    <location>
        <begin position="227"/>
        <end position="237"/>
    </location>
</feature>
<evidence type="ECO:0000256" key="3">
    <source>
        <dbReference type="ARBA" id="ARBA00018191"/>
    </source>
</evidence>
<evidence type="ECO:0000256" key="6">
    <source>
        <dbReference type="ARBA" id="ARBA00022989"/>
    </source>
</evidence>
<dbReference type="PANTHER" id="PTHR21382:SF1">
    <property type="entry name" value="NADH DEHYDROGENASE [UBIQUINONE] 1 ALPHA SUBCOMPLEX SUBUNIT 11"/>
    <property type="match status" value="1"/>
</dbReference>
<evidence type="ECO:0000256" key="12">
    <source>
        <dbReference type="SAM" id="Phobius"/>
    </source>
</evidence>
<dbReference type="Proteomes" id="UP000069272">
    <property type="component" value="Chromosome 3L"/>
</dbReference>
<name>A0A182FEI5_ANOAL</name>
<dbReference type="AlphaFoldDB" id="A0A182FEI5"/>
<keyword evidence="7" id="KW-0496">Mitochondrion</keyword>
<evidence type="ECO:0000256" key="8">
    <source>
        <dbReference type="ARBA" id="ARBA00023136"/>
    </source>
</evidence>
<protein>
    <recommendedName>
        <fullName evidence="3">NADH dehydrogenase [ubiquinone] 1 alpha subcomplex subunit 11</fullName>
    </recommendedName>
    <alternativeName>
        <fullName evidence="9">Complex I-B14.7</fullName>
    </alternativeName>
    <alternativeName>
        <fullName evidence="10">NADH-ubiquinone oxidoreductase subunit B14.7</fullName>
    </alternativeName>
</protein>
<feature type="region of interest" description="Disordered" evidence="11">
    <location>
        <begin position="219"/>
        <end position="278"/>
    </location>
</feature>
<evidence type="ECO:0000256" key="5">
    <source>
        <dbReference type="ARBA" id="ARBA00022792"/>
    </source>
</evidence>
<keyword evidence="6 12" id="KW-1133">Transmembrane helix</keyword>
<evidence type="ECO:0000256" key="10">
    <source>
        <dbReference type="ARBA" id="ARBA00031497"/>
    </source>
</evidence>
<evidence type="ECO:0000256" key="11">
    <source>
        <dbReference type="SAM" id="MobiDB-lite"/>
    </source>
</evidence>
<organism evidence="13 14">
    <name type="scientific">Anopheles albimanus</name>
    <name type="common">New world malaria mosquito</name>
    <dbReference type="NCBI Taxonomy" id="7167"/>
    <lineage>
        <taxon>Eukaryota</taxon>
        <taxon>Metazoa</taxon>
        <taxon>Ecdysozoa</taxon>
        <taxon>Arthropoda</taxon>
        <taxon>Hexapoda</taxon>
        <taxon>Insecta</taxon>
        <taxon>Pterygota</taxon>
        <taxon>Neoptera</taxon>
        <taxon>Endopterygota</taxon>
        <taxon>Diptera</taxon>
        <taxon>Nematocera</taxon>
        <taxon>Culicoidea</taxon>
        <taxon>Culicidae</taxon>
        <taxon>Anophelinae</taxon>
        <taxon>Anopheles</taxon>
    </lineage>
</organism>
<dbReference type="VEuPathDB" id="VectorBase:AALB004926"/>
<dbReference type="GO" id="GO:0005743">
    <property type="term" value="C:mitochondrial inner membrane"/>
    <property type="evidence" value="ECO:0007669"/>
    <property type="project" value="UniProtKB-SubCell"/>
</dbReference>
<keyword evidence="8 12" id="KW-0472">Membrane</keyword>
<evidence type="ECO:0000256" key="1">
    <source>
        <dbReference type="ARBA" id="ARBA00004292"/>
    </source>
</evidence>
<dbReference type="GO" id="GO:0045271">
    <property type="term" value="C:respiratory chain complex I"/>
    <property type="evidence" value="ECO:0007669"/>
    <property type="project" value="InterPro"/>
</dbReference>
<dbReference type="InterPro" id="IPR039205">
    <property type="entry name" value="NDUFA11"/>
</dbReference>
<comment type="similarity">
    <text evidence="2">Belongs to the complex I NDUFA11 subunit family.</text>
</comment>
<keyword evidence="14" id="KW-1185">Reference proteome</keyword>
<keyword evidence="5" id="KW-0999">Mitochondrion inner membrane</keyword>
<evidence type="ECO:0000256" key="9">
    <source>
        <dbReference type="ARBA" id="ARBA00030608"/>
    </source>
</evidence>
<proteinExistence type="inferred from homology"/>